<dbReference type="Proteomes" id="UP000594261">
    <property type="component" value="Chromosome 3"/>
</dbReference>
<organism evidence="1 2">
    <name type="scientific">Quercus lobata</name>
    <name type="common">Valley oak</name>
    <dbReference type="NCBI Taxonomy" id="97700"/>
    <lineage>
        <taxon>Eukaryota</taxon>
        <taxon>Viridiplantae</taxon>
        <taxon>Streptophyta</taxon>
        <taxon>Embryophyta</taxon>
        <taxon>Tracheophyta</taxon>
        <taxon>Spermatophyta</taxon>
        <taxon>Magnoliopsida</taxon>
        <taxon>eudicotyledons</taxon>
        <taxon>Gunneridae</taxon>
        <taxon>Pentapetalae</taxon>
        <taxon>rosids</taxon>
        <taxon>fabids</taxon>
        <taxon>Fagales</taxon>
        <taxon>Fagaceae</taxon>
        <taxon>Quercus</taxon>
    </lineage>
</organism>
<dbReference type="InParanoid" id="A0A7N2L3V4"/>
<dbReference type="Gramene" id="QL03p003651:mrna">
    <property type="protein sequence ID" value="QL03p003651:mrna"/>
    <property type="gene ID" value="QL03p003651"/>
</dbReference>
<sequence>MCQARSRICYGELVRTPCPQKLIWYVDKLSQMLFVRALFEKEQRAGIGVIIRNHAGLVLASLTQQIPLPATAIEVEALAAR</sequence>
<dbReference type="EnsemblPlants" id="QL03p003651:mrna">
    <property type="protein sequence ID" value="QL03p003651:mrna"/>
    <property type="gene ID" value="QL03p003651"/>
</dbReference>
<name>A0A7N2L3V4_QUELO</name>
<dbReference type="EMBL" id="LRBV02000003">
    <property type="status" value="NOT_ANNOTATED_CDS"/>
    <property type="molecule type" value="Genomic_DNA"/>
</dbReference>
<reference evidence="1 2" key="1">
    <citation type="journal article" date="2016" name="G3 (Bethesda)">
        <title>First Draft Assembly and Annotation of the Genome of a California Endemic Oak Quercus lobata Nee (Fagaceae).</title>
        <authorList>
            <person name="Sork V.L."/>
            <person name="Fitz-Gibbon S.T."/>
            <person name="Puiu D."/>
            <person name="Crepeau M."/>
            <person name="Gugger P.F."/>
            <person name="Sherman R."/>
            <person name="Stevens K."/>
            <person name="Langley C.H."/>
            <person name="Pellegrini M."/>
            <person name="Salzberg S.L."/>
        </authorList>
    </citation>
    <scope>NUCLEOTIDE SEQUENCE [LARGE SCALE GENOMIC DNA]</scope>
    <source>
        <strain evidence="1 2">cv. SW786</strain>
    </source>
</reference>
<dbReference type="AlphaFoldDB" id="A0A7N2L3V4"/>
<evidence type="ECO:0000313" key="2">
    <source>
        <dbReference type="Proteomes" id="UP000594261"/>
    </source>
</evidence>
<protein>
    <submittedName>
        <fullName evidence="1">Uncharacterized protein</fullName>
    </submittedName>
</protein>
<reference evidence="1" key="2">
    <citation type="submission" date="2021-01" db="UniProtKB">
        <authorList>
            <consortium name="EnsemblPlants"/>
        </authorList>
    </citation>
    <scope>IDENTIFICATION</scope>
</reference>
<evidence type="ECO:0000313" key="1">
    <source>
        <dbReference type="EnsemblPlants" id="QL03p003651:mrna"/>
    </source>
</evidence>
<proteinExistence type="predicted"/>
<accession>A0A7N2L3V4</accession>
<keyword evidence="2" id="KW-1185">Reference proteome</keyword>